<dbReference type="InterPro" id="IPR036291">
    <property type="entry name" value="NAD(P)-bd_dom_sf"/>
</dbReference>
<evidence type="ECO:0000256" key="2">
    <source>
        <dbReference type="ARBA" id="ARBA00023002"/>
    </source>
</evidence>
<dbReference type="SUPFAM" id="SSF51735">
    <property type="entry name" value="NAD(P)-binding Rossmann-fold domains"/>
    <property type="match status" value="1"/>
</dbReference>
<dbReference type="RefSeq" id="WP_272093571.1">
    <property type="nucleotide sequence ID" value="NZ_JAQNDK010000001.1"/>
</dbReference>
<dbReference type="Gene3D" id="3.40.50.720">
    <property type="entry name" value="NAD(P)-binding Rossmann-like Domain"/>
    <property type="match status" value="1"/>
</dbReference>
<comment type="similarity">
    <text evidence="1">Belongs to the short-chain dehydrogenases/reductases (SDR) family.</text>
</comment>
<dbReference type="PRINTS" id="PR00081">
    <property type="entry name" value="GDHRDH"/>
</dbReference>
<dbReference type="PANTHER" id="PTHR24321">
    <property type="entry name" value="DEHYDROGENASES, SHORT CHAIN"/>
    <property type="match status" value="1"/>
</dbReference>
<dbReference type="Proteomes" id="UP001217485">
    <property type="component" value="Unassembled WGS sequence"/>
</dbReference>
<dbReference type="PRINTS" id="PR00080">
    <property type="entry name" value="SDRFAMILY"/>
</dbReference>
<dbReference type="NCBIfam" id="NF005559">
    <property type="entry name" value="PRK07231.1"/>
    <property type="match status" value="1"/>
</dbReference>
<keyword evidence="2 3" id="KW-0560">Oxidoreductase</keyword>
<dbReference type="InterPro" id="IPR002347">
    <property type="entry name" value="SDR_fam"/>
</dbReference>
<dbReference type="EC" id="1.1.1.47" evidence="3"/>
<organism evidence="3 4">
    <name type="scientific">Sorangium atrum</name>
    <dbReference type="NCBI Taxonomy" id="2995308"/>
    <lineage>
        <taxon>Bacteria</taxon>
        <taxon>Pseudomonadati</taxon>
        <taxon>Myxococcota</taxon>
        <taxon>Polyangia</taxon>
        <taxon>Polyangiales</taxon>
        <taxon>Polyangiaceae</taxon>
        <taxon>Sorangium</taxon>
    </lineage>
</organism>
<dbReference type="PROSITE" id="PS00061">
    <property type="entry name" value="ADH_SHORT"/>
    <property type="match status" value="1"/>
</dbReference>
<reference evidence="3 4" key="1">
    <citation type="submission" date="2023-01" db="EMBL/GenBank/DDBJ databases">
        <title>Minimal conservation of predation-associated metabolite biosynthetic gene clusters underscores biosynthetic potential of Myxococcota including descriptions for ten novel species: Archangium lansinium sp. nov., Myxococcus landrumus sp. nov., Nannocystis bai.</title>
        <authorList>
            <person name="Ahearne A."/>
            <person name="Stevens C."/>
            <person name="Dowd S."/>
        </authorList>
    </citation>
    <scope>NUCLEOTIDE SEQUENCE [LARGE SCALE GENOMIC DNA]</scope>
    <source>
        <strain evidence="3 4">WIWO2</strain>
    </source>
</reference>
<comment type="caution">
    <text evidence="3">The sequence shown here is derived from an EMBL/GenBank/DDBJ whole genome shotgun (WGS) entry which is preliminary data.</text>
</comment>
<sequence>MGALKDKVVIVTGASSGIGRATAVALAAEGAKVVASARREAQGRELVAAVKDRGGEITWVTADMRVEGDVEALVKAAVSTYGRLDCSFNNAGAGFLVPLADLSNADYDLVMDTNLRGVFWCMKYQIKAMLASGGGSIVNCASVATSRFFPGLSIYAASKAGLVALTRTAAVEYAQKGIRINAVSPGVVESEMATAGWRLDDPQGRAFAASLHAMNRVGGPHEVAALVAFLFSDKASFITGQEVAVDGGLLSAAWPANYAGGG</sequence>
<dbReference type="GO" id="GO:0047936">
    <property type="term" value="F:glucose 1-dehydrogenase [NAD(P)+] activity"/>
    <property type="evidence" value="ECO:0007669"/>
    <property type="project" value="UniProtKB-EC"/>
</dbReference>
<name>A0ABT5BRS6_9BACT</name>
<dbReference type="PANTHER" id="PTHR24321:SF8">
    <property type="entry name" value="ESTRADIOL 17-BETA-DEHYDROGENASE 8-RELATED"/>
    <property type="match status" value="1"/>
</dbReference>
<evidence type="ECO:0000313" key="3">
    <source>
        <dbReference type="EMBL" id="MDC0676797.1"/>
    </source>
</evidence>
<evidence type="ECO:0000313" key="4">
    <source>
        <dbReference type="Proteomes" id="UP001217485"/>
    </source>
</evidence>
<protein>
    <submittedName>
        <fullName evidence="3">Glucose 1-dehydrogenase</fullName>
        <ecNumber evidence="3">1.1.1.47</ecNumber>
    </submittedName>
</protein>
<dbReference type="CDD" id="cd05233">
    <property type="entry name" value="SDR_c"/>
    <property type="match status" value="1"/>
</dbReference>
<keyword evidence="4" id="KW-1185">Reference proteome</keyword>
<accession>A0ABT5BRS6</accession>
<gene>
    <name evidence="3" type="ORF">POL72_03525</name>
</gene>
<proteinExistence type="inferred from homology"/>
<evidence type="ECO:0000256" key="1">
    <source>
        <dbReference type="ARBA" id="ARBA00006484"/>
    </source>
</evidence>
<dbReference type="InterPro" id="IPR020904">
    <property type="entry name" value="Sc_DH/Rdtase_CS"/>
</dbReference>
<dbReference type="EMBL" id="JAQNDK010000001">
    <property type="protein sequence ID" value="MDC0676797.1"/>
    <property type="molecule type" value="Genomic_DNA"/>
</dbReference>
<dbReference type="Pfam" id="PF13561">
    <property type="entry name" value="adh_short_C2"/>
    <property type="match status" value="1"/>
</dbReference>